<dbReference type="GO" id="GO:0016740">
    <property type="term" value="F:transferase activity"/>
    <property type="evidence" value="ECO:0007669"/>
    <property type="project" value="UniProtKB-KW"/>
</dbReference>
<dbReference type="PANTHER" id="PTHR43685">
    <property type="entry name" value="GLYCOSYLTRANSFERASE"/>
    <property type="match status" value="1"/>
</dbReference>
<reference evidence="1 2" key="1">
    <citation type="submission" date="2016-10" db="EMBL/GenBank/DDBJ databases">
        <authorList>
            <person name="de Groot N.N."/>
        </authorList>
    </citation>
    <scope>NUCLEOTIDE SEQUENCE [LARGE SCALE GENOMIC DNA]</scope>
    <source>
        <strain evidence="1 2">DSM 22489</strain>
    </source>
</reference>
<sequence>MKFGVIVPTLRAEGIWDSFAKALQENLVTSGLTASDVLVMDSSSDDATPRLVTECGFRINSIQRSEFDHGGTRQLGVMLMPDADVVVFLTQDAVLASPDALRRILGVFEDPLVAAAYGRQLPHAGAGAIEAHARFFNYPAATRIRTLEDRVHSGIKSIFFSNSFGAYRRSALLAVGGFPAGVLFGEDTIVTGKLHLAGYKTAYVADAAVLHSHAYSVREEFRRYFDIGVLHAQERWMLESFGGASSEGSRFVRSELRYLLAHEPLSIPSAAMRTVAKLGAYKLGRAERHLPAALKQSLSMNRMYWRRKAAENLN</sequence>
<evidence type="ECO:0000313" key="2">
    <source>
        <dbReference type="Proteomes" id="UP000236728"/>
    </source>
</evidence>
<evidence type="ECO:0000313" key="1">
    <source>
        <dbReference type="EMBL" id="SEG33050.1"/>
    </source>
</evidence>
<dbReference type="EMBL" id="FNVA01000004">
    <property type="protein sequence ID" value="SEG33050.1"/>
    <property type="molecule type" value="Genomic_DNA"/>
</dbReference>
<dbReference type="Pfam" id="PF13641">
    <property type="entry name" value="Glyco_tranf_2_3"/>
    <property type="match status" value="1"/>
</dbReference>
<dbReference type="InterPro" id="IPR029044">
    <property type="entry name" value="Nucleotide-diphossugar_trans"/>
</dbReference>
<dbReference type="AlphaFoldDB" id="A0A1H5ZAI2"/>
<accession>A0A1H5ZAI2</accession>
<dbReference type="OrthoDB" id="9790005at2"/>
<dbReference type="PANTHER" id="PTHR43685:SF13">
    <property type="entry name" value="O ANTIGEN BIOSYNTHESIS RHAMNOSYLTRANSFERASE RFBN"/>
    <property type="match status" value="1"/>
</dbReference>
<keyword evidence="2" id="KW-1185">Reference proteome</keyword>
<dbReference type="GO" id="GO:0044010">
    <property type="term" value="P:single-species biofilm formation"/>
    <property type="evidence" value="ECO:0007669"/>
    <property type="project" value="TreeGrafter"/>
</dbReference>
<dbReference type="SUPFAM" id="SSF53448">
    <property type="entry name" value="Nucleotide-diphospho-sugar transferases"/>
    <property type="match status" value="1"/>
</dbReference>
<keyword evidence="1" id="KW-0808">Transferase</keyword>
<name>A0A1H5ZAI2_9BACT</name>
<organism evidence="1 2">
    <name type="scientific">Bryocella elongata</name>
    <dbReference type="NCBI Taxonomy" id="863522"/>
    <lineage>
        <taxon>Bacteria</taxon>
        <taxon>Pseudomonadati</taxon>
        <taxon>Acidobacteriota</taxon>
        <taxon>Terriglobia</taxon>
        <taxon>Terriglobales</taxon>
        <taxon>Acidobacteriaceae</taxon>
        <taxon>Bryocella</taxon>
    </lineage>
</organism>
<proteinExistence type="predicted"/>
<dbReference type="Gene3D" id="3.90.550.10">
    <property type="entry name" value="Spore Coat Polysaccharide Biosynthesis Protein SpsA, Chain A"/>
    <property type="match status" value="1"/>
</dbReference>
<dbReference type="Proteomes" id="UP000236728">
    <property type="component" value="Unassembled WGS sequence"/>
</dbReference>
<gene>
    <name evidence="1" type="ORF">SAMN05421819_2536</name>
</gene>
<protein>
    <submittedName>
        <fullName evidence="1">Rhamnosyltransferase</fullName>
    </submittedName>
</protein>
<dbReference type="InterPro" id="IPR050834">
    <property type="entry name" value="Glycosyltransf_2"/>
</dbReference>